<dbReference type="RefSeq" id="WP_397090527.1">
    <property type="nucleotide sequence ID" value="NZ_JBITGY010000015.1"/>
</dbReference>
<dbReference type="PANTHER" id="PTHR44688">
    <property type="entry name" value="DNA-BINDING TRANSCRIPTIONAL ACTIVATOR DEVR_DOSR"/>
    <property type="match status" value="1"/>
</dbReference>
<dbReference type="SUPFAM" id="SSF46894">
    <property type="entry name" value="C-terminal effector domain of the bipartite response regulators"/>
    <property type="match status" value="1"/>
</dbReference>
<evidence type="ECO:0000259" key="4">
    <source>
        <dbReference type="PROSITE" id="PS50043"/>
    </source>
</evidence>
<dbReference type="InterPro" id="IPR016032">
    <property type="entry name" value="Sig_transdc_resp-reg_C-effctor"/>
</dbReference>
<dbReference type="PRINTS" id="PR00038">
    <property type="entry name" value="HTHLUXR"/>
</dbReference>
<accession>A0ABW7Z8F7</accession>
<dbReference type="Gene3D" id="1.10.10.10">
    <property type="entry name" value="Winged helix-like DNA-binding domain superfamily/Winged helix DNA-binding domain"/>
    <property type="match status" value="1"/>
</dbReference>
<dbReference type="Proteomes" id="UP001612741">
    <property type="component" value="Unassembled WGS sequence"/>
</dbReference>
<keyword evidence="6" id="KW-1185">Reference proteome</keyword>
<sequence>MLGRPRPAPDGLTEREREVLRLIAEGLGNRQIAARLRISPSTAGVHVSHILAKLGVATCTEAATIAFCGN</sequence>
<dbReference type="InterPro" id="IPR036388">
    <property type="entry name" value="WH-like_DNA-bd_sf"/>
</dbReference>
<gene>
    <name evidence="5" type="ORF">ACIBG2_44245</name>
</gene>
<keyword evidence="3" id="KW-0804">Transcription</keyword>
<dbReference type="EMBL" id="JBITGY010000015">
    <property type="protein sequence ID" value="MFI6504460.1"/>
    <property type="molecule type" value="Genomic_DNA"/>
</dbReference>
<evidence type="ECO:0000313" key="5">
    <source>
        <dbReference type="EMBL" id="MFI6504460.1"/>
    </source>
</evidence>
<comment type="caution">
    <text evidence="5">The sequence shown here is derived from an EMBL/GenBank/DDBJ whole genome shotgun (WGS) entry which is preliminary data.</text>
</comment>
<evidence type="ECO:0000256" key="1">
    <source>
        <dbReference type="ARBA" id="ARBA00023015"/>
    </source>
</evidence>
<evidence type="ECO:0000256" key="2">
    <source>
        <dbReference type="ARBA" id="ARBA00023125"/>
    </source>
</evidence>
<dbReference type="Pfam" id="PF00196">
    <property type="entry name" value="GerE"/>
    <property type="match status" value="1"/>
</dbReference>
<dbReference type="SMART" id="SM00421">
    <property type="entry name" value="HTH_LUXR"/>
    <property type="match status" value="1"/>
</dbReference>
<evidence type="ECO:0000313" key="6">
    <source>
        <dbReference type="Proteomes" id="UP001612741"/>
    </source>
</evidence>
<keyword evidence="2" id="KW-0238">DNA-binding</keyword>
<organism evidence="5 6">
    <name type="scientific">Nonomuraea typhae</name>
    <dbReference type="NCBI Taxonomy" id="2603600"/>
    <lineage>
        <taxon>Bacteria</taxon>
        <taxon>Bacillati</taxon>
        <taxon>Actinomycetota</taxon>
        <taxon>Actinomycetes</taxon>
        <taxon>Streptosporangiales</taxon>
        <taxon>Streptosporangiaceae</taxon>
        <taxon>Nonomuraea</taxon>
    </lineage>
</organism>
<proteinExistence type="predicted"/>
<dbReference type="InterPro" id="IPR000792">
    <property type="entry name" value="Tscrpt_reg_LuxR_C"/>
</dbReference>
<reference evidence="5 6" key="1">
    <citation type="submission" date="2024-10" db="EMBL/GenBank/DDBJ databases">
        <title>The Natural Products Discovery Center: Release of the First 8490 Sequenced Strains for Exploring Actinobacteria Biosynthetic Diversity.</title>
        <authorList>
            <person name="Kalkreuter E."/>
            <person name="Kautsar S.A."/>
            <person name="Yang D."/>
            <person name="Bader C.D."/>
            <person name="Teijaro C.N."/>
            <person name="Fluegel L."/>
            <person name="Davis C.M."/>
            <person name="Simpson J.R."/>
            <person name="Lauterbach L."/>
            <person name="Steele A.D."/>
            <person name="Gui C."/>
            <person name="Meng S."/>
            <person name="Li G."/>
            <person name="Viehrig K."/>
            <person name="Ye F."/>
            <person name="Su P."/>
            <person name="Kiefer A.F."/>
            <person name="Nichols A."/>
            <person name="Cepeda A.J."/>
            <person name="Yan W."/>
            <person name="Fan B."/>
            <person name="Jiang Y."/>
            <person name="Adhikari A."/>
            <person name="Zheng C.-J."/>
            <person name="Schuster L."/>
            <person name="Cowan T.M."/>
            <person name="Smanski M.J."/>
            <person name="Chevrette M.G."/>
            <person name="De Carvalho L.P.S."/>
            <person name="Shen B."/>
        </authorList>
    </citation>
    <scope>NUCLEOTIDE SEQUENCE [LARGE SCALE GENOMIC DNA]</scope>
    <source>
        <strain evidence="5 6">NPDC050545</strain>
    </source>
</reference>
<keyword evidence="1" id="KW-0805">Transcription regulation</keyword>
<dbReference type="PROSITE" id="PS50043">
    <property type="entry name" value="HTH_LUXR_2"/>
    <property type="match status" value="1"/>
</dbReference>
<protein>
    <submittedName>
        <fullName evidence="5">Response regulator transcription factor</fullName>
    </submittedName>
</protein>
<name>A0ABW7Z8F7_9ACTN</name>
<feature type="domain" description="HTH luxR-type" evidence="4">
    <location>
        <begin position="5"/>
        <end position="70"/>
    </location>
</feature>
<evidence type="ECO:0000256" key="3">
    <source>
        <dbReference type="ARBA" id="ARBA00023163"/>
    </source>
</evidence>
<dbReference type="PANTHER" id="PTHR44688:SF16">
    <property type="entry name" value="DNA-BINDING TRANSCRIPTIONAL ACTIVATOR DEVR_DOSR"/>
    <property type="match status" value="1"/>
</dbReference>
<dbReference type="CDD" id="cd06170">
    <property type="entry name" value="LuxR_C_like"/>
    <property type="match status" value="1"/>
</dbReference>